<feature type="non-terminal residue" evidence="3">
    <location>
        <position position="1"/>
    </location>
</feature>
<accession>A0A0F9NG85</accession>
<gene>
    <name evidence="3" type="ORF">LCGC14_1339940</name>
</gene>
<dbReference type="AlphaFoldDB" id="A0A0F9NG85"/>
<evidence type="ECO:0000313" key="3">
    <source>
        <dbReference type="EMBL" id="KKM80427.1"/>
    </source>
</evidence>
<comment type="caution">
    <text evidence="3">The sequence shown here is derived from an EMBL/GenBank/DDBJ whole genome shotgun (WGS) entry which is preliminary data.</text>
</comment>
<name>A0A0F9NG85_9ZZZZ</name>
<dbReference type="SUPFAM" id="SSF51735">
    <property type="entry name" value="NAD(P)-binding Rossmann-fold domains"/>
    <property type="match status" value="1"/>
</dbReference>
<dbReference type="Gene3D" id="3.40.50.720">
    <property type="entry name" value="NAD(P)-binding Rossmann-like Domain"/>
    <property type="match status" value="1"/>
</dbReference>
<dbReference type="EMBL" id="LAZR01008184">
    <property type="protein sequence ID" value="KKM80427.1"/>
    <property type="molecule type" value="Genomic_DNA"/>
</dbReference>
<dbReference type="PRINTS" id="PR01713">
    <property type="entry name" value="NUCEPIMERASE"/>
</dbReference>
<dbReference type="InterPro" id="IPR001509">
    <property type="entry name" value="Epimerase_deHydtase"/>
</dbReference>
<dbReference type="Gene3D" id="3.90.25.10">
    <property type="entry name" value="UDP-galactose 4-epimerase, domain 1"/>
    <property type="match status" value="1"/>
</dbReference>
<organism evidence="3">
    <name type="scientific">marine sediment metagenome</name>
    <dbReference type="NCBI Taxonomy" id="412755"/>
    <lineage>
        <taxon>unclassified sequences</taxon>
        <taxon>metagenomes</taxon>
        <taxon>ecological metagenomes</taxon>
    </lineage>
</organism>
<evidence type="ECO:0000256" key="1">
    <source>
        <dbReference type="ARBA" id="ARBA00007637"/>
    </source>
</evidence>
<dbReference type="InterPro" id="IPR036291">
    <property type="entry name" value="NAD(P)-bd_dom_sf"/>
</dbReference>
<comment type="similarity">
    <text evidence="1">Belongs to the NAD(P)-dependent epimerase/dehydratase family.</text>
</comment>
<dbReference type="PANTHER" id="PTHR43000">
    <property type="entry name" value="DTDP-D-GLUCOSE 4,6-DEHYDRATASE-RELATED"/>
    <property type="match status" value="1"/>
</dbReference>
<evidence type="ECO:0000259" key="2">
    <source>
        <dbReference type="Pfam" id="PF01370"/>
    </source>
</evidence>
<protein>
    <recommendedName>
        <fullName evidence="2">NAD-dependent epimerase/dehydratase domain-containing protein</fullName>
    </recommendedName>
</protein>
<dbReference type="PROSITE" id="PS00061">
    <property type="entry name" value="ADH_SHORT"/>
    <property type="match status" value="1"/>
</dbReference>
<reference evidence="3" key="1">
    <citation type="journal article" date="2015" name="Nature">
        <title>Complex archaea that bridge the gap between prokaryotes and eukaryotes.</title>
        <authorList>
            <person name="Spang A."/>
            <person name="Saw J.H."/>
            <person name="Jorgensen S.L."/>
            <person name="Zaremba-Niedzwiedzka K."/>
            <person name="Martijn J."/>
            <person name="Lind A.E."/>
            <person name="van Eijk R."/>
            <person name="Schleper C."/>
            <person name="Guy L."/>
            <person name="Ettema T.J."/>
        </authorList>
    </citation>
    <scope>NUCLEOTIDE SEQUENCE</scope>
</reference>
<dbReference type="InterPro" id="IPR020904">
    <property type="entry name" value="Sc_DH/Rdtase_CS"/>
</dbReference>
<dbReference type="Pfam" id="PF01370">
    <property type="entry name" value="Epimerase"/>
    <property type="match status" value="1"/>
</dbReference>
<sequence length="307" mass="34619">IGSNLTDSLLELGATGIGIDNLFNGRLENLEKAQKKKNFQFFKGDIRDINLLLDISKDINIIYHQAAFTSVPQSVLMPQSCNDVNINGTLNILNAAKKNNIDKIIFASSSSVYGDEPSLPKKEDMKKIPKSPYAVTKLAGEGYTQVYSHLYGLNTTILRYFNVYGPRQKDSPYSGVIAIWLGRIIRNEDLIIFGDGQNSRDFTYIKDIVRANLLAAEFDKSGEIFNIGANSPIKLIDLAKLMLKITNKENLNIVYSEPRPGDILHSYADISKAKELLKFEPEYIQEQGLKTYLKWYCSNYQIDLEID</sequence>
<proteinExistence type="inferred from homology"/>
<feature type="domain" description="NAD-dependent epimerase/dehydratase" evidence="2">
    <location>
        <begin position="1"/>
        <end position="228"/>
    </location>
</feature>